<accession>A0A077NXL5</accession>
<organism evidence="3">
    <name type="scientific">Xenorhabdus bovienii str. feltiae Moldova</name>
    <dbReference type="NCBI Taxonomy" id="1398200"/>
    <lineage>
        <taxon>Bacteria</taxon>
        <taxon>Pseudomonadati</taxon>
        <taxon>Pseudomonadota</taxon>
        <taxon>Gammaproteobacteria</taxon>
        <taxon>Enterobacterales</taxon>
        <taxon>Morganellaceae</taxon>
        <taxon>Xenorhabdus</taxon>
    </lineage>
</organism>
<dbReference type="Pfam" id="PF15648">
    <property type="entry name" value="Tox-REase-5"/>
    <property type="match status" value="1"/>
</dbReference>
<evidence type="ECO:0000259" key="2">
    <source>
        <dbReference type="Pfam" id="PF15648"/>
    </source>
</evidence>
<keyword evidence="1" id="KW-0472">Membrane</keyword>
<gene>
    <name evidence="3" type="ORF">XBFM1_2620003</name>
</gene>
<sequence>MPAPIVVGMYYVALAGFSLIGIGVATKIAIKGSKKSGNTNYDVTEDNLNYGPAKITHEDKNRIWDQYTDADFWEDDDLGSEKLDQSAAQSISQSKTESKDCEPCLAIPVTTPMYRRVARWSAITINYQVYIAKTIYDPITKTIQEFKCIGVTFDGWIPVSCLFLEAKARYDQFFRDGKPKGWWRGIDSAMKQASRHQVVCQTLKGKPKVDWHFMQPISAGFFKGMFSLFTNIRVYHTPIQF</sequence>
<feature type="transmembrane region" description="Helical" evidence="1">
    <location>
        <begin position="6"/>
        <end position="25"/>
    </location>
</feature>
<evidence type="ECO:0000313" key="3">
    <source>
        <dbReference type="EMBL" id="CDH02401.1"/>
    </source>
</evidence>
<dbReference type="AlphaFoldDB" id="A0A077NXL5"/>
<keyword evidence="1" id="KW-1133">Transmembrane helix</keyword>
<reference evidence="3" key="1">
    <citation type="submission" date="2013-07" db="EMBL/GenBank/DDBJ databases">
        <title>Sub-species coevolution in mutualistic symbiosis.</title>
        <authorList>
            <person name="Murfin K."/>
            <person name="Klassen J."/>
            <person name="Lee M."/>
            <person name="Forst S."/>
            <person name="Stock P."/>
            <person name="Goodrich-Blair H."/>
        </authorList>
    </citation>
    <scope>NUCLEOTIDE SEQUENCE [LARGE SCALE GENOMIC DNA]</scope>
    <source>
        <strain evidence="3">Feltiae Moldova</strain>
    </source>
</reference>
<proteinExistence type="predicted"/>
<feature type="domain" description="Tox-REase-5" evidence="2">
    <location>
        <begin position="124"/>
        <end position="216"/>
    </location>
</feature>
<protein>
    <recommendedName>
        <fullName evidence="2">Tox-REase-5 domain-containing protein</fullName>
    </recommendedName>
</protein>
<name>A0A077NXL5_XENBV</name>
<dbReference type="EMBL" id="CBSV010000182">
    <property type="protein sequence ID" value="CDH02401.1"/>
    <property type="molecule type" value="Genomic_DNA"/>
</dbReference>
<dbReference type="HOGENOM" id="CLU_1092999_0_0_6"/>
<keyword evidence="1" id="KW-0812">Transmembrane</keyword>
<comment type="caution">
    <text evidence="3">The sequence shown here is derived from an EMBL/GenBank/DDBJ whole genome shotgun (WGS) entry which is preliminary data.</text>
</comment>
<dbReference type="InterPro" id="IPR028904">
    <property type="entry name" value="Tox-REase-5_dom"/>
</dbReference>
<dbReference type="RefSeq" id="WP_051863146.1">
    <property type="nucleotide sequence ID" value="NZ_CAWLWD010000222.1"/>
</dbReference>
<evidence type="ECO:0000256" key="1">
    <source>
        <dbReference type="SAM" id="Phobius"/>
    </source>
</evidence>
<dbReference type="Proteomes" id="UP000028487">
    <property type="component" value="Unassembled WGS sequence"/>
</dbReference>